<dbReference type="OrthoDB" id="5189031at2"/>
<feature type="transmembrane region" description="Helical" evidence="2">
    <location>
        <begin position="217"/>
        <end position="234"/>
    </location>
</feature>
<keyword evidence="4" id="KW-1185">Reference proteome</keyword>
<proteinExistence type="predicted"/>
<dbReference type="Proteomes" id="UP000218399">
    <property type="component" value="Unassembled WGS sequence"/>
</dbReference>
<evidence type="ECO:0000313" key="3">
    <source>
        <dbReference type="EMBL" id="PAU67407.1"/>
    </source>
</evidence>
<accession>A0A2A2EEK5</accession>
<feature type="transmembrane region" description="Helical" evidence="2">
    <location>
        <begin position="187"/>
        <end position="210"/>
    </location>
</feature>
<feature type="transmembrane region" description="Helical" evidence="2">
    <location>
        <begin position="101"/>
        <end position="121"/>
    </location>
</feature>
<sequence>MTHDTDVQDDGKAKVTRDIEMIVAWVSFLALIIVMALAQCGVLVHIDMDDERQRVYSWFAAERYVQLIWVPVYLLLAIWLIRIGNGRKHARKLGHTRFTLIGVLFIATCLVGIGWVFAWAFKNYPSAVPLIGIQTLLVWALWFFSRREDGSFWGWAPFSLWGAWLVVETVTDLARAVTYYVSKDGPIAAGGQSAATIALALILFALACFARFRFDDWLFGLVVLWSMVGVAMRLMDVSKFTAVVVIALAAVCAVFMYIPWKRVSGRLDAIEPRKPQPTPEQRKAAQETSTPHVEDYDGGTHEEALR</sequence>
<feature type="compositionally biased region" description="Basic and acidic residues" evidence="1">
    <location>
        <begin position="270"/>
        <end position="285"/>
    </location>
</feature>
<reference evidence="3 4" key="1">
    <citation type="journal article" date="2017" name="ISME J.">
        <title>Unveiling bifidobacterial biogeography across the mammalian branch of the tree of life.</title>
        <authorList>
            <person name="Milani C."/>
            <person name="Mangifesta M."/>
            <person name="Mancabelli L."/>
            <person name="Lugli G.A."/>
            <person name="James K."/>
            <person name="Duranti S."/>
            <person name="Turroni F."/>
            <person name="Ferrario C."/>
            <person name="Ossiprandi M.C."/>
            <person name="van Sinderen D."/>
            <person name="Ventura M."/>
        </authorList>
    </citation>
    <scope>NUCLEOTIDE SEQUENCE [LARGE SCALE GENOMIC DNA]</scope>
    <source>
        <strain evidence="4">Ham19E</strain>
    </source>
</reference>
<comment type="caution">
    <text evidence="3">The sequence shown here is derived from an EMBL/GenBank/DDBJ whole genome shotgun (WGS) entry which is preliminary data.</text>
</comment>
<protein>
    <submittedName>
        <fullName evidence="3">Uncharacterized protein</fullName>
    </submittedName>
</protein>
<name>A0A2A2EEK5_9BIFI</name>
<keyword evidence="2" id="KW-1133">Transmembrane helix</keyword>
<feature type="compositionally biased region" description="Basic and acidic residues" evidence="1">
    <location>
        <begin position="292"/>
        <end position="306"/>
    </location>
</feature>
<dbReference type="AlphaFoldDB" id="A0A2A2EEK5"/>
<keyword evidence="2" id="KW-0812">Transmembrane</keyword>
<gene>
    <name evidence="3" type="ORF">B1526_1130</name>
</gene>
<dbReference type="EMBL" id="MVOH01000014">
    <property type="protein sequence ID" value="PAU67407.1"/>
    <property type="molecule type" value="Genomic_DNA"/>
</dbReference>
<dbReference type="RefSeq" id="WP_095615127.1">
    <property type="nucleotide sequence ID" value="NZ_MVOH01000014.1"/>
</dbReference>
<evidence type="ECO:0000256" key="2">
    <source>
        <dbReference type="SAM" id="Phobius"/>
    </source>
</evidence>
<feature type="transmembrane region" description="Helical" evidence="2">
    <location>
        <begin position="151"/>
        <end position="167"/>
    </location>
</feature>
<feature type="transmembrane region" description="Helical" evidence="2">
    <location>
        <begin position="64"/>
        <end position="81"/>
    </location>
</feature>
<evidence type="ECO:0000256" key="1">
    <source>
        <dbReference type="SAM" id="MobiDB-lite"/>
    </source>
</evidence>
<feature type="transmembrane region" description="Helical" evidence="2">
    <location>
        <begin position="240"/>
        <end position="258"/>
    </location>
</feature>
<feature type="transmembrane region" description="Helical" evidence="2">
    <location>
        <begin position="22"/>
        <end position="44"/>
    </location>
</feature>
<organism evidence="3 4">
    <name type="scientific">Bifidobacterium criceti</name>
    <dbReference type="NCBI Taxonomy" id="1960969"/>
    <lineage>
        <taxon>Bacteria</taxon>
        <taxon>Bacillati</taxon>
        <taxon>Actinomycetota</taxon>
        <taxon>Actinomycetes</taxon>
        <taxon>Bifidobacteriales</taxon>
        <taxon>Bifidobacteriaceae</taxon>
        <taxon>Bifidobacterium</taxon>
    </lineage>
</organism>
<feature type="region of interest" description="Disordered" evidence="1">
    <location>
        <begin position="270"/>
        <end position="306"/>
    </location>
</feature>
<evidence type="ECO:0000313" key="4">
    <source>
        <dbReference type="Proteomes" id="UP000218399"/>
    </source>
</evidence>
<keyword evidence="2" id="KW-0472">Membrane</keyword>
<feature type="transmembrane region" description="Helical" evidence="2">
    <location>
        <begin position="127"/>
        <end position="144"/>
    </location>
</feature>